<dbReference type="InterPro" id="IPR011006">
    <property type="entry name" value="CheY-like_superfamily"/>
</dbReference>
<dbReference type="PANTHER" id="PTHR43047:SF9">
    <property type="entry name" value="HISTIDINE KINASE"/>
    <property type="match status" value="1"/>
</dbReference>
<feature type="modified residue" description="4-aspartylphosphate" evidence="11">
    <location>
        <position position="1055"/>
    </location>
</feature>
<evidence type="ECO:0000256" key="11">
    <source>
        <dbReference type="PROSITE-ProRule" id="PRU00169"/>
    </source>
</evidence>
<feature type="transmembrane region" description="Helical" evidence="12">
    <location>
        <begin position="236"/>
        <end position="254"/>
    </location>
</feature>
<reference evidence="15 16" key="1">
    <citation type="submission" date="2023-06" db="EMBL/GenBank/DDBJ databases">
        <title>Alteromonas sp. ASW11-36 isolated from intertidal sand.</title>
        <authorList>
            <person name="Li Y."/>
        </authorList>
    </citation>
    <scope>NUCLEOTIDE SEQUENCE [LARGE SCALE GENOMIC DNA]</scope>
    <source>
        <strain evidence="15 16">ASW11-36</strain>
    </source>
</reference>
<gene>
    <name evidence="15" type="ORF">QTP81_04430</name>
</gene>
<dbReference type="Gene3D" id="1.10.287.130">
    <property type="match status" value="1"/>
</dbReference>
<evidence type="ECO:0000313" key="16">
    <source>
        <dbReference type="Proteomes" id="UP001234343"/>
    </source>
</evidence>
<feature type="transmembrane region" description="Helical" evidence="12">
    <location>
        <begin position="111"/>
        <end position="131"/>
    </location>
</feature>
<evidence type="ECO:0000256" key="10">
    <source>
        <dbReference type="ARBA" id="ARBA00023136"/>
    </source>
</evidence>
<feature type="transmembrane region" description="Helical" evidence="12">
    <location>
        <begin position="62"/>
        <end position="84"/>
    </location>
</feature>
<evidence type="ECO:0000256" key="12">
    <source>
        <dbReference type="SAM" id="Phobius"/>
    </source>
</evidence>
<dbReference type="InterPro" id="IPR038377">
    <property type="entry name" value="Na/Glc_symporter_sf"/>
</dbReference>
<dbReference type="Pfam" id="PF02518">
    <property type="entry name" value="HATPase_c"/>
    <property type="match status" value="1"/>
</dbReference>
<keyword evidence="9 12" id="KW-1133">Transmembrane helix</keyword>
<dbReference type="InterPro" id="IPR005467">
    <property type="entry name" value="His_kinase_dom"/>
</dbReference>
<evidence type="ECO:0000256" key="1">
    <source>
        <dbReference type="ARBA" id="ARBA00000085"/>
    </source>
</evidence>
<dbReference type="InterPro" id="IPR000014">
    <property type="entry name" value="PAS"/>
</dbReference>
<feature type="transmembrane region" description="Helical" evidence="12">
    <location>
        <begin position="408"/>
        <end position="428"/>
    </location>
</feature>
<evidence type="ECO:0000259" key="14">
    <source>
        <dbReference type="PROSITE" id="PS50110"/>
    </source>
</evidence>
<accession>A0ABT7SUJ3</accession>
<keyword evidence="7 12" id="KW-0812">Transmembrane</keyword>
<dbReference type="InterPro" id="IPR003661">
    <property type="entry name" value="HisK_dim/P_dom"/>
</dbReference>
<keyword evidence="16" id="KW-1185">Reference proteome</keyword>
<dbReference type="PROSITE" id="PS50109">
    <property type="entry name" value="HIS_KIN"/>
    <property type="match status" value="1"/>
</dbReference>
<dbReference type="InterPro" id="IPR001789">
    <property type="entry name" value="Sig_transdc_resp-reg_receiver"/>
</dbReference>
<feature type="transmembrane region" description="Helical" evidence="12">
    <location>
        <begin position="337"/>
        <end position="359"/>
    </location>
</feature>
<feature type="transmembrane region" description="Helical" evidence="12">
    <location>
        <begin position="471"/>
        <end position="492"/>
    </location>
</feature>
<dbReference type="GO" id="GO:0004673">
    <property type="term" value="F:protein histidine kinase activity"/>
    <property type="evidence" value="ECO:0007669"/>
    <property type="project" value="UniProtKB-EC"/>
</dbReference>
<dbReference type="Gene3D" id="1.20.1730.10">
    <property type="entry name" value="Sodium/glucose cotransporter"/>
    <property type="match status" value="1"/>
</dbReference>
<evidence type="ECO:0000313" key="15">
    <source>
        <dbReference type="EMBL" id="MDM7859846.1"/>
    </source>
</evidence>
<evidence type="ECO:0000256" key="9">
    <source>
        <dbReference type="ARBA" id="ARBA00022989"/>
    </source>
</evidence>
<dbReference type="EC" id="2.7.13.3" evidence="4"/>
<feature type="transmembrane region" description="Helical" evidence="12">
    <location>
        <begin position="435"/>
        <end position="456"/>
    </location>
</feature>
<dbReference type="Pfam" id="PF12860">
    <property type="entry name" value="PAS_7"/>
    <property type="match status" value="1"/>
</dbReference>
<evidence type="ECO:0000256" key="4">
    <source>
        <dbReference type="ARBA" id="ARBA00012438"/>
    </source>
</evidence>
<keyword evidence="6 15" id="KW-0808">Transferase</keyword>
<name>A0ABT7SUJ3_9ALTE</name>
<dbReference type="CDD" id="cd10322">
    <property type="entry name" value="SLC5sbd"/>
    <property type="match status" value="1"/>
</dbReference>
<dbReference type="InterPro" id="IPR004358">
    <property type="entry name" value="Sig_transdc_His_kin-like_C"/>
</dbReference>
<evidence type="ECO:0000256" key="6">
    <source>
        <dbReference type="ARBA" id="ARBA00022679"/>
    </source>
</evidence>
<evidence type="ECO:0000256" key="8">
    <source>
        <dbReference type="ARBA" id="ARBA00022777"/>
    </source>
</evidence>
<proteinExistence type="inferred from homology"/>
<feature type="domain" description="Response regulatory" evidence="14">
    <location>
        <begin position="1007"/>
        <end position="1121"/>
    </location>
</feature>
<sequence>MFSLWVVSGIVVLYLLVLFAIAFFADRKKQQHQQHPYIYSLALGVHCTSWAFFGTTTQAAQYGWAFIPTYLGMIIAFVFGFELIRRIAQYCQTHQISSLADFVGARYNSQFSIGALVTLVCFIGVIPYIALQLDAITLSFNLIASDNVANTSTVGIYVAGLMALFAILFGTRTLSLTEKHPGLMTTIAFESIIKLVGILIVGFYTCYILFDGPLDIFVQAAQNAEARQTLTSESATWVYVCHTLLGICAAFCLPRQFHINFVENNGEDELRTARWLFPTYLVLMSLFILPIALAGDIVLDSATYSTDSYILAIPIEQEQAFVAITAFIGGLGAATSMVIVATLALGIMIANNLVTPLWLRLALNKQQNRPLRTQQVLTIRRLTVIIVLAVAYWYHVNISQTAPLVQSGTVAMALLAQVTPAILMPFFWARSNALAAWLGIITGSVCWAVLILWPSITASYYFDPVPSDAELASAFIMSLCANVLVHVIITWLSKPRETANQNSESQPHLMIYMRDLDALLRRILPAHEVQDLLATTAESPKAIASAPMLSHCERRLASQVGIAGARILLSTIAHGRGSNMHELVDLAERASQTLQFNHEVLKSSVQHIQQGISVLDSNLTMLAWNERYLQLFDYPEGFINVGMPIEEVLRANAKRGLFGQQADIEQEIAKRIDHMRTGREYKYVRRQSDKRTIEINGRPLPGGGYVTTYADISEYIQIQEQLSAAKAQLEERVYERTQQLEIAKLEADAANVSKTKFLAAAGHDLMQPLNAAVLYSAMLNQLTASSNTSQQMQDISEGIQQSLNSAESLLNSLLDITKLDSGVLQTHITRFPINDLFASLAKEFQVIAAQKSVSLRFVVSHYVVESDKKLLRRILQNLISNAIRYTRTDVPAKVIIGAKRRPGQQLQLIVADNGIGIADEQKAAIFDEFHRVHPEHQAAGLGLGLTIVERMSSLLGHKVSLRSKRHQGSLFAVSVPYSVSKTDAPQKGQLLPAQQDSASEQFLADSHVVLIENEHQIQTAVTALLRQWGATVTVADSQQQLLSNVPTAPDLVIVDYHLNGGETGIDAVTQGFSQWGKKVPGILTTANRDDSVKDEALTIGLDFLPKPVKPVALKRALRRCLTTT</sequence>
<dbReference type="SUPFAM" id="SSF55785">
    <property type="entry name" value="PYP-like sensor domain (PAS domain)"/>
    <property type="match status" value="1"/>
</dbReference>
<dbReference type="SUPFAM" id="SSF47384">
    <property type="entry name" value="Homodimeric domain of signal transducing histidine kinase"/>
    <property type="match status" value="1"/>
</dbReference>
<keyword evidence="8 15" id="KW-0418">Kinase</keyword>
<evidence type="ECO:0000256" key="2">
    <source>
        <dbReference type="ARBA" id="ARBA00004141"/>
    </source>
</evidence>
<dbReference type="RefSeq" id="WP_289364011.1">
    <property type="nucleotide sequence ID" value="NZ_JAUCBP010000006.1"/>
</dbReference>
<dbReference type="PROSITE" id="PS50283">
    <property type="entry name" value="NA_SOLUT_SYMP_3"/>
    <property type="match status" value="1"/>
</dbReference>
<keyword evidence="10 12" id="KW-0472">Membrane</keyword>
<protein>
    <recommendedName>
        <fullName evidence="4">histidine kinase</fullName>
        <ecNumber evidence="4">2.7.13.3</ecNumber>
    </recommendedName>
</protein>
<dbReference type="InterPro" id="IPR036097">
    <property type="entry name" value="HisK_dim/P_sf"/>
</dbReference>
<evidence type="ECO:0000256" key="7">
    <source>
        <dbReference type="ARBA" id="ARBA00022692"/>
    </source>
</evidence>
<dbReference type="Proteomes" id="UP001234343">
    <property type="component" value="Unassembled WGS sequence"/>
</dbReference>
<dbReference type="CDD" id="cd00075">
    <property type="entry name" value="HATPase"/>
    <property type="match status" value="1"/>
</dbReference>
<feature type="transmembrane region" description="Helical" evidence="12">
    <location>
        <begin position="6"/>
        <end position="25"/>
    </location>
</feature>
<dbReference type="PRINTS" id="PR00344">
    <property type="entry name" value="BCTRLSENSOR"/>
</dbReference>
<comment type="subcellular location">
    <subcellularLocation>
        <location evidence="2">Membrane</location>
        <topology evidence="2">Multi-pass membrane protein</topology>
    </subcellularLocation>
</comment>
<keyword evidence="5 11" id="KW-0597">Phosphoprotein</keyword>
<feature type="transmembrane region" description="Helical" evidence="12">
    <location>
        <begin position="192"/>
        <end position="210"/>
    </location>
</feature>
<feature type="transmembrane region" description="Helical" evidence="12">
    <location>
        <begin position="151"/>
        <end position="171"/>
    </location>
</feature>
<organism evidence="15 16">
    <name type="scientific">Alteromonas arenosi</name>
    <dbReference type="NCBI Taxonomy" id="3055817"/>
    <lineage>
        <taxon>Bacteria</taxon>
        <taxon>Pseudomonadati</taxon>
        <taxon>Pseudomonadota</taxon>
        <taxon>Gammaproteobacteria</taxon>
        <taxon>Alteromonadales</taxon>
        <taxon>Alteromonadaceae</taxon>
        <taxon>Alteromonas/Salinimonas group</taxon>
        <taxon>Alteromonas</taxon>
    </lineage>
</organism>
<evidence type="ECO:0000256" key="3">
    <source>
        <dbReference type="ARBA" id="ARBA00006434"/>
    </source>
</evidence>
<dbReference type="Gene3D" id="3.40.50.2300">
    <property type="match status" value="1"/>
</dbReference>
<evidence type="ECO:0000259" key="13">
    <source>
        <dbReference type="PROSITE" id="PS50109"/>
    </source>
</evidence>
<feature type="transmembrane region" description="Helical" evidence="12">
    <location>
        <begin position="379"/>
        <end position="396"/>
    </location>
</feature>
<dbReference type="Gene3D" id="3.30.450.20">
    <property type="entry name" value="PAS domain"/>
    <property type="match status" value="1"/>
</dbReference>
<dbReference type="InterPro" id="IPR036890">
    <property type="entry name" value="HATPase_C_sf"/>
</dbReference>
<comment type="similarity">
    <text evidence="3">Belongs to the sodium:solute symporter (SSF) (TC 2.A.21) family.</text>
</comment>
<feature type="domain" description="Histidine kinase" evidence="13">
    <location>
        <begin position="760"/>
        <end position="979"/>
    </location>
</feature>
<feature type="transmembrane region" description="Helical" evidence="12">
    <location>
        <begin position="37"/>
        <end position="56"/>
    </location>
</feature>
<dbReference type="InterPro" id="IPR035965">
    <property type="entry name" value="PAS-like_dom_sf"/>
</dbReference>
<feature type="transmembrane region" description="Helical" evidence="12">
    <location>
        <begin position="275"/>
        <end position="299"/>
    </location>
</feature>
<dbReference type="Gene3D" id="3.30.565.10">
    <property type="entry name" value="Histidine kinase-like ATPase, C-terminal domain"/>
    <property type="match status" value="1"/>
</dbReference>
<dbReference type="InterPro" id="IPR003594">
    <property type="entry name" value="HATPase_dom"/>
</dbReference>
<dbReference type="PANTHER" id="PTHR43047">
    <property type="entry name" value="TWO-COMPONENT HISTIDINE PROTEIN KINASE"/>
    <property type="match status" value="1"/>
</dbReference>
<dbReference type="PROSITE" id="PS50110">
    <property type="entry name" value="RESPONSE_REGULATORY"/>
    <property type="match status" value="1"/>
</dbReference>
<dbReference type="EMBL" id="JAUCBP010000006">
    <property type="protein sequence ID" value="MDM7859846.1"/>
    <property type="molecule type" value="Genomic_DNA"/>
</dbReference>
<dbReference type="SUPFAM" id="SSF52172">
    <property type="entry name" value="CheY-like"/>
    <property type="match status" value="1"/>
</dbReference>
<dbReference type="SMART" id="SM00387">
    <property type="entry name" value="HATPase_c"/>
    <property type="match status" value="1"/>
</dbReference>
<dbReference type="SMART" id="SM00388">
    <property type="entry name" value="HisKA"/>
    <property type="match status" value="1"/>
</dbReference>
<dbReference type="SMART" id="SM00448">
    <property type="entry name" value="REC"/>
    <property type="match status" value="1"/>
</dbReference>
<dbReference type="SUPFAM" id="SSF55874">
    <property type="entry name" value="ATPase domain of HSP90 chaperone/DNA topoisomerase II/histidine kinase"/>
    <property type="match status" value="1"/>
</dbReference>
<comment type="catalytic activity">
    <reaction evidence="1">
        <text>ATP + protein L-histidine = ADP + protein N-phospho-L-histidine.</text>
        <dbReference type="EC" id="2.7.13.3"/>
    </reaction>
</comment>
<dbReference type="CDD" id="cd00082">
    <property type="entry name" value="HisKA"/>
    <property type="match status" value="1"/>
</dbReference>
<dbReference type="Pfam" id="PF00512">
    <property type="entry name" value="HisKA"/>
    <property type="match status" value="1"/>
</dbReference>
<dbReference type="CDD" id="cd00130">
    <property type="entry name" value="PAS"/>
    <property type="match status" value="1"/>
</dbReference>
<dbReference type="Pfam" id="PF00072">
    <property type="entry name" value="Response_reg"/>
    <property type="match status" value="1"/>
</dbReference>
<dbReference type="InterPro" id="IPR001734">
    <property type="entry name" value="Na/solute_symporter"/>
</dbReference>
<evidence type="ECO:0000256" key="5">
    <source>
        <dbReference type="ARBA" id="ARBA00022553"/>
    </source>
</evidence>
<dbReference type="CDD" id="cd00156">
    <property type="entry name" value="REC"/>
    <property type="match status" value="1"/>
</dbReference>
<comment type="caution">
    <text evidence="15">The sequence shown here is derived from an EMBL/GenBank/DDBJ whole genome shotgun (WGS) entry which is preliminary data.</text>
</comment>